<dbReference type="SUPFAM" id="SSF58100">
    <property type="entry name" value="Bacterial hemolysins"/>
    <property type="match status" value="1"/>
</dbReference>
<dbReference type="STRING" id="449.LHA_2306"/>
<keyword evidence="3" id="KW-1185">Reference proteome</keyword>
<feature type="region of interest" description="Disordered" evidence="1">
    <location>
        <begin position="1"/>
        <end position="43"/>
    </location>
</feature>
<organism evidence="2 3">
    <name type="scientific">Legionella hackeliae</name>
    <dbReference type="NCBI Taxonomy" id="449"/>
    <lineage>
        <taxon>Bacteria</taxon>
        <taxon>Pseudomonadati</taxon>
        <taxon>Pseudomonadota</taxon>
        <taxon>Gammaproteobacteria</taxon>
        <taxon>Legionellales</taxon>
        <taxon>Legionellaceae</taxon>
        <taxon>Legionella</taxon>
    </lineage>
</organism>
<gene>
    <name evidence="2" type="ORF">LHA_2306</name>
</gene>
<feature type="compositionally biased region" description="Basic and acidic residues" evidence="1">
    <location>
        <begin position="34"/>
        <end position="43"/>
    </location>
</feature>
<dbReference type="AlphaFoldDB" id="A0A0A8UR26"/>
<reference evidence="3" key="1">
    <citation type="submission" date="2014-09" db="EMBL/GenBank/DDBJ databases">
        <authorList>
            <person name="Gomez-Valero L."/>
        </authorList>
    </citation>
    <scope>NUCLEOTIDE SEQUENCE [LARGE SCALE GENOMIC DNA]</scope>
    <source>
        <strain evidence="3">ATCC35250</strain>
    </source>
</reference>
<dbReference type="HOGENOM" id="CLU_170260_0_0_6"/>
<dbReference type="RefSeq" id="WP_052673686.1">
    <property type="nucleotide sequence ID" value="NZ_LN681225.1"/>
</dbReference>
<dbReference type="Gene3D" id="1.20.1170.10">
    <property type="match status" value="1"/>
</dbReference>
<proteinExistence type="predicted"/>
<accession>A0A0A8UR26</accession>
<dbReference type="KEGG" id="lha:LHA_2306"/>
<name>A0A0A8UR26_LEGHA</name>
<evidence type="ECO:0008006" key="4">
    <source>
        <dbReference type="Google" id="ProtNLM"/>
    </source>
</evidence>
<evidence type="ECO:0000313" key="2">
    <source>
        <dbReference type="EMBL" id="CEK11325.1"/>
    </source>
</evidence>
<feature type="compositionally biased region" description="Polar residues" evidence="1">
    <location>
        <begin position="7"/>
        <end position="16"/>
    </location>
</feature>
<evidence type="ECO:0000313" key="3">
    <source>
        <dbReference type="Proteomes" id="UP000032803"/>
    </source>
</evidence>
<dbReference type="PATRIC" id="fig|449.7.peg.153"/>
<protein>
    <recommendedName>
        <fullName evidence="4">DUF883 domain-containing protein</fullName>
    </recommendedName>
</protein>
<evidence type="ECO:0000256" key="1">
    <source>
        <dbReference type="SAM" id="MobiDB-lite"/>
    </source>
</evidence>
<dbReference type="EMBL" id="LN681225">
    <property type="protein sequence ID" value="CEK11325.1"/>
    <property type="molecule type" value="Genomic_DNA"/>
</dbReference>
<dbReference type="Proteomes" id="UP000032803">
    <property type="component" value="Chromosome I"/>
</dbReference>
<sequence length="114" mass="13017">MTKNTEKSNGGKQSSKTSHEKLTADAKSTANKNRARDTQKDKIEEHYQQLKNEAHEWLNEGKKKIEETQDTLNEYQETLKEYKDELAENVKKNPLKAILIAGGIGFILSSLLRK</sequence>